<keyword evidence="2" id="KW-0808">Transferase</keyword>
<keyword evidence="1" id="KW-1133">Transmembrane helix</keyword>
<name>A0A6B0UGC2_IXORI</name>
<evidence type="ECO:0000313" key="2">
    <source>
        <dbReference type="EMBL" id="MXU88964.1"/>
    </source>
</evidence>
<evidence type="ECO:0000256" key="1">
    <source>
        <dbReference type="SAM" id="Phobius"/>
    </source>
</evidence>
<keyword evidence="2" id="KW-0328">Glycosyltransferase</keyword>
<sequence>MQTHRVPYLKMCLVIVSVLVFLWVMIAERKNRDCSKNLSDVEVGSPNHNKKKLCQEKIKEITPPGSDKSPNIKDYVLYPPSFCMQEKFLDSACLLDRDLLCTQKL</sequence>
<reference evidence="2" key="1">
    <citation type="submission" date="2019-12" db="EMBL/GenBank/DDBJ databases">
        <title>An insight into the sialome of adult female Ixodes ricinus ticks feeding for 6 days.</title>
        <authorList>
            <person name="Perner J."/>
            <person name="Ribeiro J.M.C."/>
        </authorList>
    </citation>
    <scope>NUCLEOTIDE SEQUENCE</scope>
    <source>
        <strain evidence="2">Semi-engorged</strain>
        <tissue evidence="2">Salivary glands</tissue>
    </source>
</reference>
<feature type="transmembrane region" description="Helical" evidence="1">
    <location>
        <begin position="6"/>
        <end position="26"/>
    </location>
</feature>
<dbReference type="AlphaFoldDB" id="A0A6B0UGC2"/>
<dbReference type="EMBL" id="GIFC01006881">
    <property type="protein sequence ID" value="MXU88964.1"/>
    <property type="molecule type" value="Transcribed_RNA"/>
</dbReference>
<keyword evidence="1" id="KW-0812">Transmembrane</keyword>
<organism evidence="2">
    <name type="scientific">Ixodes ricinus</name>
    <name type="common">Common tick</name>
    <name type="synonym">Acarus ricinus</name>
    <dbReference type="NCBI Taxonomy" id="34613"/>
    <lineage>
        <taxon>Eukaryota</taxon>
        <taxon>Metazoa</taxon>
        <taxon>Ecdysozoa</taxon>
        <taxon>Arthropoda</taxon>
        <taxon>Chelicerata</taxon>
        <taxon>Arachnida</taxon>
        <taxon>Acari</taxon>
        <taxon>Parasitiformes</taxon>
        <taxon>Ixodida</taxon>
        <taxon>Ixodoidea</taxon>
        <taxon>Ixodidae</taxon>
        <taxon>Ixodinae</taxon>
        <taxon>Ixodes</taxon>
    </lineage>
</organism>
<proteinExistence type="predicted"/>
<keyword evidence="1" id="KW-0472">Membrane</keyword>
<accession>A0A6B0UGC2</accession>
<protein>
    <submittedName>
        <fullName evidence="2">Putative galactosyltransferase</fullName>
    </submittedName>
</protein>
<dbReference type="GO" id="GO:0016757">
    <property type="term" value="F:glycosyltransferase activity"/>
    <property type="evidence" value="ECO:0007669"/>
    <property type="project" value="UniProtKB-KW"/>
</dbReference>